<keyword evidence="3" id="KW-1185">Reference proteome</keyword>
<dbReference type="AlphaFoldDB" id="A0A1G4T7D6"/>
<reference evidence="3" key="1">
    <citation type="submission" date="2016-10" db="EMBL/GenBank/DDBJ databases">
        <authorList>
            <person name="Varghese N."/>
            <person name="Submissions S."/>
        </authorList>
    </citation>
    <scope>NUCLEOTIDE SEQUENCE [LARGE SCALE GENOMIC DNA]</scope>
    <source>
        <strain evidence="3">CGMCC 1.1761</strain>
    </source>
</reference>
<name>A0A1G4T7D6_9HYPH</name>
<organism evidence="2 3">
    <name type="scientific">Ancylobacter rudongensis</name>
    <dbReference type="NCBI Taxonomy" id="177413"/>
    <lineage>
        <taxon>Bacteria</taxon>
        <taxon>Pseudomonadati</taxon>
        <taxon>Pseudomonadota</taxon>
        <taxon>Alphaproteobacteria</taxon>
        <taxon>Hyphomicrobiales</taxon>
        <taxon>Xanthobacteraceae</taxon>
        <taxon>Ancylobacter</taxon>
    </lineage>
</organism>
<dbReference type="InterPro" id="IPR036388">
    <property type="entry name" value="WH-like_DNA-bd_sf"/>
</dbReference>
<feature type="domain" description="NrtR DNA-binding winged helix" evidence="1">
    <location>
        <begin position="250"/>
        <end position="310"/>
    </location>
</feature>
<gene>
    <name evidence="2" type="ORF">SAMN05660859_2694</name>
</gene>
<dbReference type="STRING" id="177413.SAMN05660859_2694"/>
<dbReference type="Pfam" id="PF21906">
    <property type="entry name" value="WHD_NrtR"/>
    <property type="match status" value="1"/>
</dbReference>
<proteinExistence type="predicted"/>
<accession>A0A1G4T7D6</accession>
<dbReference type="Gene3D" id="1.10.10.10">
    <property type="entry name" value="Winged helix-like DNA-binding domain superfamily/Winged helix DNA-binding domain"/>
    <property type="match status" value="1"/>
</dbReference>
<dbReference type="InterPro" id="IPR054105">
    <property type="entry name" value="WHD_NrtR"/>
</dbReference>
<evidence type="ECO:0000313" key="2">
    <source>
        <dbReference type="EMBL" id="SCW77201.1"/>
    </source>
</evidence>
<dbReference type="EMBL" id="FMTP01000004">
    <property type="protein sequence ID" value="SCW77201.1"/>
    <property type="molecule type" value="Genomic_DNA"/>
</dbReference>
<dbReference type="PIRSF" id="PIRSF019423">
    <property type="entry name" value="NMN_biosyn"/>
    <property type="match status" value="1"/>
</dbReference>
<dbReference type="InterPro" id="IPR015797">
    <property type="entry name" value="NUDIX_hydrolase-like_dom_sf"/>
</dbReference>
<dbReference type="Gene3D" id="3.90.79.10">
    <property type="entry name" value="Nucleoside Triphosphate Pyrophosphohydrolase"/>
    <property type="match status" value="1"/>
</dbReference>
<dbReference type="Proteomes" id="UP000198889">
    <property type="component" value="Unassembled WGS sequence"/>
</dbReference>
<evidence type="ECO:0000259" key="1">
    <source>
        <dbReference type="Pfam" id="PF21906"/>
    </source>
</evidence>
<evidence type="ECO:0000313" key="3">
    <source>
        <dbReference type="Proteomes" id="UP000198889"/>
    </source>
</evidence>
<sequence length="332" mass="36706">MPTTPSPDERASAAPSHAPEPALAIGLSAVIVAVTGDDPKVLTLRHGDGRDSLPSGPLERGHRTLEVGLRSWVERQTLQELGYVEQLYTFGDRDRGEDGTRALSLAYLALVREARPAGDTDAAWQSWYRYFPWEDWRGGRPAVLDTLQHGLRAWAAGAAQGRLSERRAERIALGFGGAGGGHEAGWNEERVLERYELLYEAGLVGEALRERGSGRIAAVPSGTEMREDHRRMLALAIARLRGKIKYRPVVFELMPPSFSLGQLQQAVEALSGSRLHKQNFRRLVEQQRLVEETGESTAETGGRPARLVRFRREVLLERPAPGVRLPGGFGRR</sequence>
<protein>
    <submittedName>
        <fullName evidence="2">Uncharacterized conserved protein</fullName>
    </submittedName>
</protein>
<dbReference type="InterPro" id="IPR036390">
    <property type="entry name" value="WH_DNA-bd_sf"/>
</dbReference>
<dbReference type="SUPFAM" id="SSF55811">
    <property type="entry name" value="Nudix"/>
    <property type="match status" value="1"/>
</dbReference>
<dbReference type="RefSeq" id="WP_244517826.1">
    <property type="nucleotide sequence ID" value="NZ_FMTP01000004.1"/>
</dbReference>
<dbReference type="SUPFAM" id="SSF46785">
    <property type="entry name" value="Winged helix' DNA-binding domain"/>
    <property type="match status" value="1"/>
</dbReference>
<dbReference type="InterPro" id="IPR011213">
    <property type="entry name" value="NMN_biosyn"/>
</dbReference>
<dbReference type="CDD" id="cd18873">
    <property type="entry name" value="NUDIX_NadM_like"/>
    <property type="match status" value="1"/>
</dbReference>